<evidence type="ECO:0000313" key="2">
    <source>
        <dbReference type="EMBL" id="CAF1349897.1"/>
    </source>
</evidence>
<feature type="domain" description="Reverse transcriptase" evidence="1">
    <location>
        <begin position="167"/>
        <end position="432"/>
    </location>
</feature>
<protein>
    <recommendedName>
        <fullName evidence="1">Reverse transcriptase domain-containing protein</fullName>
    </recommendedName>
</protein>
<evidence type="ECO:0000259" key="1">
    <source>
        <dbReference type="PROSITE" id="PS50878"/>
    </source>
</evidence>
<comment type="caution">
    <text evidence="2">The sequence shown here is derived from an EMBL/GenBank/DDBJ whole genome shotgun (WGS) entry which is preliminary data.</text>
</comment>
<proteinExistence type="predicted"/>
<dbReference type="InterPro" id="IPR000477">
    <property type="entry name" value="RT_dom"/>
</dbReference>
<evidence type="ECO:0000313" key="3">
    <source>
        <dbReference type="EMBL" id="CAF3862309.1"/>
    </source>
</evidence>
<dbReference type="Proteomes" id="UP000663868">
    <property type="component" value="Unassembled WGS sequence"/>
</dbReference>
<dbReference type="PROSITE" id="PS50878">
    <property type="entry name" value="RT_POL"/>
    <property type="match status" value="1"/>
</dbReference>
<organism evidence="2 4">
    <name type="scientific">Adineta steineri</name>
    <dbReference type="NCBI Taxonomy" id="433720"/>
    <lineage>
        <taxon>Eukaryota</taxon>
        <taxon>Metazoa</taxon>
        <taxon>Spiralia</taxon>
        <taxon>Gnathifera</taxon>
        <taxon>Rotifera</taxon>
        <taxon>Eurotatoria</taxon>
        <taxon>Bdelloidea</taxon>
        <taxon>Adinetida</taxon>
        <taxon>Adinetidae</taxon>
        <taxon>Adineta</taxon>
    </lineage>
</organism>
<dbReference type="PANTHER" id="PTHR21301:SF10">
    <property type="entry name" value="REVERSE TRANSCRIPTASE DOMAIN-CONTAINING PROTEIN"/>
    <property type="match status" value="1"/>
</dbReference>
<dbReference type="Pfam" id="PF26215">
    <property type="entry name" value="HTH_animal"/>
    <property type="match status" value="1"/>
</dbReference>
<gene>
    <name evidence="2" type="ORF">IZO911_LOCUS36711</name>
    <name evidence="3" type="ORF">KXQ929_LOCUS20725</name>
</gene>
<dbReference type="PANTHER" id="PTHR21301">
    <property type="entry name" value="REVERSE TRANSCRIPTASE"/>
    <property type="match status" value="1"/>
</dbReference>
<evidence type="ECO:0000313" key="4">
    <source>
        <dbReference type="Proteomes" id="UP000663860"/>
    </source>
</evidence>
<dbReference type="Proteomes" id="UP000663860">
    <property type="component" value="Unassembled WGS sequence"/>
</dbReference>
<dbReference type="EMBL" id="CAJNOE010000870">
    <property type="protein sequence ID" value="CAF1349897.1"/>
    <property type="molecule type" value="Genomic_DNA"/>
</dbReference>
<reference evidence="2" key="1">
    <citation type="submission" date="2021-02" db="EMBL/GenBank/DDBJ databases">
        <authorList>
            <person name="Nowell W R."/>
        </authorList>
    </citation>
    <scope>NUCLEOTIDE SEQUENCE</scope>
</reference>
<dbReference type="InterPro" id="IPR058912">
    <property type="entry name" value="HTH_animal"/>
</dbReference>
<sequence>MLMNGLKYIIPCQNRLSRQSKRKKNIKDTYDTILAKVKKCLDGNQTSINDQRANTAFSELEQRITDLYEKPLSRKLYRRSRREYKQVKNLQKFLHSRPDIIICQIDKSSGFYIGDAKTIELKAYEYMHTTKAYKVITDGHCPLPENLNAVQTLLGNLLQRKAITKELYGKLYPKINKLELAHFHGLPKVHKSGIPLRPIVAGIHAPTTLTSKFLNDLLAPIYLKVARKTTFIHSIDVVRQLEMYVDNGNFKSTTRFITADVKNLYTMIPRQGALETLIQFLVKHSINRKIGTLYIDTILRMARLILDTNCFAYKNNDYQQIHGGAMGSAFTQVLANIYMLEWEQDLIQHQLKHRKIYGRYIDDIFMTTNQSLDKIQIVLEKAKTKDINIEIETTIDTTVNYLDVTITNENGHLKTCVYHKPTAQPYYLPYTSDHPHKYHRNIPYTALIRAARLCSNIYDFNSERLRIDMSLLLSQYPSKFISNQFLRFFQVNNAMPVFTELNQQVYQRLHQQLLNRITVKEQKLNDTTKNPAKHPAVLEKKPWDRSLMYLRYTYEAGPTGTFSHEFYSWWEKHYLYPGSKIKNIKLRLIPKTNRTLADHLIQKKPPSHMLRLTEESNKQ</sequence>
<accession>A0A815H6J3</accession>
<dbReference type="AlphaFoldDB" id="A0A815H6J3"/>
<name>A0A815H6J3_9BILA</name>
<dbReference type="EMBL" id="CAJOBB010001473">
    <property type="protein sequence ID" value="CAF3862309.1"/>
    <property type="molecule type" value="Genomic_DNA"/>
</dbReference>